<dbReference type="InterPro" id="IPR011761">
    <property type="entry name" value="ATP-grasp"/>
</dbReference>
<evidence type="ECO:0000313" key="16">
    <source>
        <dbReference type="EMBL" id="MFD1832346.1"/>
    </source>
</evidence>
<gene>
    <name evidence="13" type="primary">ddl</name>
    <name evidence="16" type="ORF">ACFSJS_22255</name>
</gene>
<evidence type="ECO:0000259" key="15">
    <source>
        <dbReference type="PROSITE" id="PS50975"/>
    </source>
</evidence>
<dbReference type="PROSITE" id="PS50975">
    <property type="entry name" value="ATP_GRASP"/>
    <property type="match status" value="1"/>
</dbReference>
<dbReference type="InterPro" id="IPR016185">
    <property type="entry name" value="PreATP-grasp_dom_sf"/>
</dbReference>
<dbReference type="NCBIfam" id="TIGR01205">
    <property type="entry name" value="D_ala_D_alaTIGR"/>
    <property type="match status" value="1"/>
</dbReference>
<dbReference type="HAMAP" id="MF_00047">
    <property type="entry name" value="Dala_Dala_lig"/>
    <property type="match status" value="1"/>
</dbReference>
<evidence type="ECO:0000256" key="4">
    <source>
        <dbReference type="ARBA" id="ARBA00022598"/>
    </source>
</evidence>
<dbReference type="PANTHER" id="PTHR23132:SF25">
    <property type="entry name" value="D-ALANINE--D-ALANINE LIGASE A"/>
    <property type="match status" value="1"/>
</dbReference>
<evidence type="ECO:0000313" key="17">
    <source>
        <dbReference type="Proteomes" id="UP001597365"/>
    </source>
</evidence>
<dbReference type="Gene3D" id="3.30.470.20">
    <property type="entry name" value="ATP-grasp fold, B domain"/>
    <property type="match status" value="1"/>
</dbReference>
<evidence type="ECO:0000256" key="1">
    <source>
        <dbReference type="ARBA" id="ARBA00001936"/>
    </source>
</evidence>
<evidence type="ECO:0000256" key="12">
    <source>
        <dbReference type="ARBA" id="ARBA00023316"/>
    </source>
</evidence>
<keyword evidence="17" id="KW-1185">Reference proteome</keyword>
<dbReference type="InterPro" id="IPR000291">
    <property type="entry name" value="D-Ala_lig_Van_CS"/>
</dbReference>
<dbReference type="InterPro" id="IPR011095">
    <property type="entry name" value="Dala_Dala_lig_C"/>
</dbReference>
<dbReference type="EMBL" id="JBHUFU010000015">
    <property type="protein sequence ID" value="MFD1832346.1"/>
    <property type="molecule type" value="Genomic_DNA"/>
</dbReference>
<evidence type="ECO:0000256" key="10">
    <source>
        <dbReference type="ARBA" id="ARBA00022984"/>
    </source>
</evidence>
<keyword evidence="10 13" id="KW-0573">Peptidoglycan synthesis</keyword>
<organism evidence="16 17">
    <name type="scientific">Streptomyces desertarenae</name>
    <dbReference type="NCBI Taxonomy" id="2666184"/>
    <lineage>
        <taxon>Bacteria</taxon>
        <taxon>Bacillati</taxon>
        <taxon>Actinomycetota</taxon>
        <taxon>Actinomycetes</taxon>
        <taxon>Kitasatosporales</taxon>
        <taxon>Streptomycetaceae</taxon>
        <taxon>Streptomyces</taxon>
    </lineage>
</organism>
<evidence type="ECO:0000256" key="5">
    <source>
        <dbReference type="ARBA" id="ARBA00022723"/>
    </source>
</evidence>
<dbReference type="InterPro" id="IPR011127">
    <property type="entry name" value="Dala_Dala_lig_N"/>
</dbReference>
<dbReference type="GO" id="GO:0016874">
    <property type="term" value="F:ligase activity"/>
    <property type="evidence" value="ECO:0007669"/>
    <property type="project" value="UniProtKB-KW"/>
</dbReference>
<dbReference type="Pfam" id="PF07478">
    <property type="entry name" value="Dala_Dala_lig_C"/>
    <property type="match status" value="1"/>
</dbReference>
<dbReference type="Gene3D" id="3.40.50.20">
    <property type="match status" value="1"/>
</dbReference>
<dbReference type="Gene3D" id="3.30.1490.20">
    <property type="entry name" value="ATP-grasp fold, A domain"/>
    <property type="match status" value="1"/>
</dbReference>
<dbReference type="InterPro" id="IPR013815">
    <property type="entry name" value="ATP_grasp_subdomain_1"/>
</dbReference>
<accession>A0ABW4PNL7</accession>
<keyword evidence="11" id="KW-0464">Manganese</keyword>
<feature type="domain" description="ATP-grasp" evidence="15">
    <location>
        <begin position="160"/>
        <end position="370"/>
    </location>
</feature>
<evidence type="ECO:0000256" key="11">
    <source>
        <dbReference type="ARBA" id="ARBA00023211"/>
    </source>
</evidence>
<keyword evidence="8" id="KW-0460">Magnesium</keyword>
<evidence type="ECO:0000256" key="14">
    <source>
        <dbReference type="PROSITE-ProRule" id="PRU00409"/>
    </source>
</evidence>
<proteinExistence type="inferred from homology"/>
<comment type="pathway">
    <text evidence="13">Cell wall biogenesis; peptidoglycan biosynthesis.</text>
</comment>
<keyword evidence="6 14" id="KW-0547">Nucleotide-binding</keyword>
<dbReference type="InterPro" id="IPR005905">
    <property type="entry name" value="D_ala_D_ala"/>
</dbReference>
<comment type="function">
    <text evidence="13">Cell wall formation.</text>
</comment>
<dbReference type="EC" id="6.3.2.4" evidence="13"/>
<keyword evidence="7 14" id="KW-0067">ATP-binding</keyword>
<evidence type="ECO:0000256" key="6">
    <source>
        <dbReference type="ARBA" id="ARBA00022741"/>
    </source>
</evidence>
<evidence type="ECO:0000256" key="2">
    <source>
        <dbReference type="ARBA" id="ARBA00001946"/>
    </source>
</evidence>
<evidence type="ECO:0000256" key="13">
    <source>
        <dbReference type="HAMAP-Rule" id="MF_00047"/>
    </source>
</evidence>
<dbReference type="Proteomes" id="UP001597365">
    <property type="component" value="Unassembled WGS sequence"/>
</dbReference>
<dbReference type="SUPFAM" id="SSF52440">
    <property type="entry name" value="PreATP-grasp domain"/>
    <property type="match status" value="1"/>
</dbReference>
<sequence>MSSQSSPQNPRPRVAVVFGGRSSEHAISVVTAGAVLRAIDRTAYDVLPIGITADGRWALTADDPERMAITGRTLPSVEQLAESDSGSVLLPAEPANREVIYTEPGSVPKVLGEVDVVFPMLHGPYGEDGTLQGLLELAGVPYVGSGVLASAVGMDKEYMKRIFASFGLPVGPYTVVRPREWERDETAARKKIVDFAGDHGWPVFVKPARAGSSFGITKVDDLAALDEAIAEARRHDPKIIVESLLRGREIECGVLEFEDGPRASLPAEIPPATAHDFYDFEAKYIDSAEGVVPAPLTEEQTRQVQELAVRAFDAASCEGLVRADFFLLDSGEFVINEINTMPGFTPISMYPRMWEASGVSYPELVDRLIRAALGRSTGLR</sequence>
<keyword evidence="13" id="KW-0963">Cytoplasm</keyword>
<dbReference type="PROSITE" id="PS00843">
    <property type="entry name" value="DALA_DALA_LIGASE_1"/>
    <property type="match status" value="1"/>
</dbReference>
<keyword evidence="4 13" id="KW-0436">Ligase</keyword>
<keyword evidence="5" id="KW-0479">Metal-binding</keyword>
<reference evidence="17" key="1">
    <citation type="journal article" date="2019" name="Int. J. Syst. Evol. Microbiol.">
        <title>The Global Catalogue of Microorganisms (GCM) 10K type strain sequencing project: providing services to taxonomists for standard genome sequencing and annotation.</title>
        <authorList>
            <consortium name="The Broad Institute Genomics Platform"/>
            <consortium name="The Broad Institute Genome Sequencing Center for Infectious Disease"/>
            <person name="Wu L."/>
            <person name="Ma J."/>
        </authorList>
    </citation>
    <scope>NUCLEOTIDE SEQUENCE [LARGE SCALE GENOMIC DNA]</scope>
    <source>
        <strain evidence="17">CGMCC 4.7455</strain>
    </source>
</reference>
<comment type="caution">
    <text evidence="16">The sequence shown here is derived from an EMBL/GenBank/DDBJ whole genome shotgun (WGS) entry which is preliminary data.</text>
</comment>
<dbReference type="PIRSF" id="PIRSF039102">
    <property type="entry name" value="Ddl/VanB"/>
    <property type="match status" value="1"/>
</dbReference>
<evidence type="ECO:0000256" key="9">
    <source>
        <dbReference type="ARBA" id="ARBA00022960"/>
    </source>
</evidence>
<comment type="cofactor">
    <cofactor evidence="2">
        <name>Mg(2+)</name>
        <dbReference type="ChEBI" id="CHEBI:18420"/>
    </cofactor>
</comment>
<evidence type="ECO:0000256" key="3">
    <source>
        <dbReference type="ARBA" id="ARBA00010871"/>
    </source>
</evidence>
<dbReference type="Pfam" id="PF01820">
    <property type="entry name" value="Dala_Dala_lig_N"/>
    <property type="match status" value="1"/>
</dbReference>
<comment type="cofactor">
    <cofactor evidence="1">
        <name>Mn(2+)</name>
        <dbReference type="ChEBI" id="CHEBI:29035"/>
    </cofactor>
</comment>
<comment type="similarity">
    <text evidence="3 13">Belongs to the D-alanine--D-alanine ligase family.</text>
</comment>
<dbReference type="SUPFAM" id="SSF56059">
    <property type="entry name" value="Glutathione synthetase ATP-binding domain-like"/>
    <property type="match status" value="1"/>
</dbReference>
<keyword evidence="12 13" id="KW-0961">Cell wall biogenesis/degradation</keyword>
<protein>
    <recommendedName>
        <fullName evidence="13">D-alanine--D-alanine ligase</fullName>
        <ecNumber evidence="13">6.3.2.4</ecNumber>
    </recommendedName>
    <alternativeName>
        <fullName evidence="13">D-Ala-D-Ala ligase</fullName>
    </alternativeName>
    <alternativeName>
        <fullName evidence="13">D-alanylalanine synthetase</fullName>
    </alternativeName>
</protein>
<comment type="catalytic activity">
    <reaction evidence="13">
        <text>2 D-alanine + ATP = D-alanyl-D-alanine + ADP + phosphate + H(+)</text>
        <dbReference type="Rhea" id="RHEA:11224"/>
        <dbReference type="ChEBI" id="CHEBI:15378"/>
        <dbReference type="ChEBI" id="CHEBI:30616"/>
        <dbReference type="ChEBI" id="CHEBI:43474"/>
        <dbReference type="ChEBI" id="CHEBI:57416"/>
        <dbReference type="ChEBI" id="CHEBI:57822"/>
        <dbReference type="ChEBI" id="CHEBI:456216"/>
        <dbReference type="EC" id="6.3.2.4"/>
    </reaction>
</comment>
<dbReference type="NCBIfam" id="NF002528">
    <property type="entry name" value="PRK01966.1-4"/>
    <property type="match status" value="1"/>
</dbReference>
<dbReference type="PROSITE" id="PS00844">
    <property type="entry name" value="DALA_DALA_LIGASE_2"/>
    <property type="match status" value="1"/>
</dbReference>
<keyword evidence="9 13" id="KW-0133">Cell shape</keyword>
<dbReference type="PANTHER" id="PTHR23132">
    <property type="entry name" value="D-ALANINE--D-ALANINE LIGASE"/>
    <property type="match status" value="1"/>
</dbReference>
<name>A0ABW4PNL7_9ACTN</name>
<comment type="subcellular location">
    <subcellularLocation>
        <location evidence="13">Cytoplasm</location>
    </subcellularLocation>
</comment>
<evidence type="ECO:0000256" key="7">
    <source>
        <dbReference type="ARBA" id="ARBA00022840"/>
    </source>
</evidence>
<dbReference type="RefSeq" id="WP_380903176.1">
    <property type="nucleotide sequence ID" value="NZ_JBHUFU010000015.1"/>
</dbReference>
<evidence type="ECO:0000256" key="8">
    <source>
        <dbReference type="ARBA" id="ARBA00022842"/>
    </source>
</evidence>